<sequence>MDDVTLGHDFSLTDIRVATVEGGEAGVLVLKSNLLVAVLTQIDEETYATKGKWFLETGFGPLSGQHRNFNSLEEAVAWIGQDGDLPTARSTVDR</sequence>
<accession>A0AAU8CYU2</accession>
<geneLocation type="plasmid" evidence="1">
    <name>pMk2240A</name>
</geneLocation>
<dbReference type="EMBL" id="CP159256">
    <property type="protein sequence ID" value="XCG52158.1"/>
    <property type="molecule type" value="Genomic_DNA"/>
</dbReference>
<proteinExistence type="predicted"/>
<evidence type="ECO:0008006" key="2">
    <source>
        <dbReference type="Google" id="ProtNLM"/>
    </source>
</evidence>
<gene>
    <name evidence="1" type="ORF">ABVK50_32200</name>
</gene>
<dbReference type="RefSeq" id="WP_353646365.1">
    <property type="nucleotide sequence ID" value="NZ_CP159256.1"/>
</dbReference>
<organism evidence="1">
    <name type="scientific">Mesorhizobium sp. WSM2240</name>
    <dbReference type="NCBI Taxonomy" id="3228851"/>
    <lineage>
        <taxon>Bacteria</taxon>
        <taxon>Pseudomonadati</taxon>
        <taxon>Pseudomonadota</taxon>
        <taxon>Alphaproteobacteria</taxon>
        <taxon>Hyphomicrobiales</taxon>
        <taxon>Phyllobacteriaceae</taxon>
        <taxon>Mesorhizobium</taxon>
    </lineage>
</organism>
<reference evidence="1" key="1">
    <citation type="submission" date="2024-06" db="EMBL/GenBank/DDBJ databases">
        <title>Mesorhizobium karijinii sp. nov., a symbiont of the iconic Swainsona formosa from arid Australia.</title>
        <authorList>
            <person name="Hill Y.J."/>
            <person name="Watkin E.L.J."/>
            <person name="O'Hara G.W."/>
            <person name="Terpolilli J."/>
            <person name="Tye M.L."/>
            <person name="Kohlmeier M.G."/>
        </authorList>
    </citation>
    <scope>NUCLEOTIDE SEQUENCE</scope>
    <source>
        <strain evidence="1">WSM2240</strain>
        <plasmid evidence="1">pMk2240A</plasmid>
    </source>
</reference>
<evidence type="ECO:0000313" key="1">
    <source>
        <dbReference type="EMBL" id="XCG52158.1"/>
    </source>
</evidence>
<name>A0AAU8CYU2_9HYPH</name>
<protein>
    <recommendedName>
        <fullName evidence="2">STAS/SEC14 domain-containing protein</fullName>
    </recommendedName>
</protein>
<keyword evidence="1" id="KW-0614">Plasmid</keyword>
<dbReference type="AlphaFoldDB" id="A0AAU8CYU2"/>